<feature type="transmembrane region" description="Helical" evidence="1">
    <location>
        <begin position="6"/>
        <end position="27"/>
    </location>
</feature>
<dbReference type="Gene3D" id="3.90.550.10">
    <property type="entry name" value="Spore Coat Polysaccharide Biosynthesis Protein SpsA, Chain A"/>
    <property type="match status" value="1"/>
</dbReference>
<keyword evidence="1" id="KW-0472">Membrane</keyword>
<dbReference type="InterPro" id="IPR001173">
    <property type="entry name" value="Glyco_trans_2-like"/>
</dbReference>
<reference evidence="3 4" key="1">
    <citation type="submission" date="2023-11" db="EMBL/GenBank/DDBJ databases">
        <title>Gilvimarinus fulvus sp. nov., isolated from the surface of Kelp.</title>
        <authorList>
            <person name="Sun Y.Y."/>
            <person name="Gong Y."/>
            <person name="Du Z.J."/>
        </authorList>
    </citation>
    <scope>NUCLEOTIDE SEQUENCE [LARGE SCALE GENOMIC DNA]</scope>
    <source>
        <strain evidence="3 4">SDUM040013</strain>
    </source>
</reference>
<keyword evidence="3" id="KW-0328">Glycosyltransferase</keyword>
<dbReference type="InterPro" id="IPR029044">
    <property type="entry name" value="Nucleotide-diphossugar_trans"/>
</dbReference>
<dbReference type="GO" id="GO:0016757">
    <property type="term" value="F:glycosyltransferase activity"/>
    <property type="evidence" value="ECO:0007669"/>
    <property type="project" value="UniProtKB-KW"/>
</dbReference>
<keyword evidence="3" id="KW-0808">Transferase</keyword>
<dbReference type="EC" id="2.4.-.-" evidence="3"/>
<keyword evidence="1" id="KW-0812">Transmembrane</keyword>
<proteinExistence type="predicted"/>
<organism evidence="3 4">
    <name type="scientific">Gilvimarinus gilvus</name>
    <dbReference type="NCBI Taxonomy" id="3058038"/>
    <lineage>
        <taxon>Bacteria</taxon>
        <taxon>Pseudomonadati</taxon>
        <taxon>Pseudomonadota</taxon>
        <taxon>Gammaproteobacteria</taxon>
        <taxon>Cellvibrionales</taxon>
        <taxon>Cellvibrionaceae</taxon>
        <taxon>Gilvimarinus</taxon>
    </lineage>
</organism>
<comment type="caution">
    <text evidence="3">The sequence shown here is derived from an EMBL/GenBank/DDBJ whole genome shotgun (WGS) entry which is preliminary data.</text>
</comment>
<dbReference type="SUPFAM" id="SSF53448">
    <property type="entry name" value="Nucleotide-diphospho-sugar transferases"/>
    <property type="match status" value="1"/>
</dbReference>
<protein>
    <submittedName>
        <fullName evidence="3">Glycosyltransferase</fullName>
        <ecNumber evidence="3">2.4.-.-</ecNumber>
    </submittedName>
</protein>
<feature type="transmembrane region" description="Helical" evidence="1">
    <location>
        <begin position="296"/>
        <end position="313"/>
    </location>
</feature>
<dbReference type="Pfam" id="PF00535">
    <property type="entry name" value="Glycos_transf_2"/>
    <property type="match status" value="1"/>
</dbReference>
<evidence type="ECO:0000256" key="1">
    <source>
        <dbReference type="SAM" id="Phobius"/>
    </source>
</evidence>
<gene>
    <name evidence="3" type="ORF">SCD92_02560</name>
</gene>
<feature type="transmembrane region" description="Helical" evidence="1">
    <location>
        <begin position="352"/>
        <end position="375"/>
    </location>
</feature>
<evidence type="ECO:0000313" key="4">
    <source>
        <dbReference type="Proteomes" id="UP001273505"/>
    </source>
</evidence>
<feature type="transmembrane region" description="Helical" evidence="1">
    <location>
        <begin position="319"/>
        <end position="340"/>
    </location>
</feature>
<evidence type="ECO:0000259" key="2">
    <source>
        <dbReference type="Pfam" id="PF00535"/>
    </source>
</evidence>
<dbReference type="Proteomes" id="UP001273505">
    <property type="component" value="Unassembled WGS sequence"/>
</dbReference>
<accession>A0ABU4RU88</accession>
<keyword evidence="1" id="KW-1133">Transmembrane helix</keyword>
<name>A0ABU4RU88_9GAMM</name>
<dbReference type="RefSeq" id="WP_302723033.1">
    <property type="nucleotide sequence ID" value="NZ_JAULRU010000577.1"/>
</dbReference>
<sequence length="387" mass="43261">MIVVFWIAVAIPVAVILGNPLLLWLNVRFGKTSRVQSSTVDEGAERQRFAMVTVVKNPSQELLQQKLKNTQAIDGLQQWVLYHDGPAPDFIKQIADALPAVVSLHESGEAMGKNAVLNLALRECQGDIIIFSDMDSLLEPDCVARLQEHFKDPQVGGVCGQREIGEKGQDSSAQSLYINLDSLIKRWESQLGQITSNDGKLYAVRRSLTRHIPDGVTDDLYSGLSVIRSHRKMIFDQYLVARIRIPSRTLSHEIERRRRIVCRSLSGMWHHRALFNPVSFGFFAPRLFINKVLRRFIPHAVLLAVVAVVAINLSSPGKVAALVVAIALYLTVTLVGYYGLLRNRLPGLLKKLINTNAYVAAGLYGTFLGTCDFFLGRKYVMWVPKKN</sequence>
<keyword evidence="4" id="KW-1185">Reference proteome</keyword>
<evidence type="ECO:0000313" key="3">
    <source>
        <dbReference type="EMBL" id="MDX6848224.1"/>
    </source>
</evidence>
<dbReference type="EMBL" id="JAXAFO010000003">
    <property type="protein sequence ID" value="MDX6848224.1"/>
    <property type="molecule type" value="Genomic_DNA"/>
</dbReference>
<feature type="domain" description="Glycosyltransferase 2-like" evidence="2">
    <location>
        <begin position="80"/>
        <end position="209"/>
    </location>
</feature>